<reference evidence="2" key="1">
    <citation type="submission" date="2021-01" db="EMBL/GenBank/DDBJ databases">
        <authorList>
            <person name="Corre E."/>
            <person name="Pelletier E."/>
            <person name="Niang G."/>
            <person name="Scheremetjew M."/>
            <person name="Finn R."/>
            <person name="Kale V."/>
            <person name="Holt S."/>
            <person name="Cochrane G."/>
            <person name="Meng A."/>
            <person name="Brown T."/>
            <person name="Cohen L."/>
        </authorList>
    </citation>
    <scope>NUCLEOTIDE SEQUENCE</scope>
    <source>
        <strain evidence="2">CCMP 2712</strain>
    </source>
</reference>
<accession>A0A7S4KNQ0</accession>
<evidence type="ECO:0000259" key="1">
    <source>
        <dbReference type="Pfam" id="PF00254"/>
    </source>
</evidence>
<proteinExistence type="predicted"/>
<dbReference type="InterPro" id="IPR046357">
    <property type="entry name" value="PPIase_dom_sf"/>
</dbReference>
<dbReference type="PANTHER" id="PTHR47717">
    <property type="entry name" value="PEPTIDYL-PROLYL CIS-TRANS ISOMERASE FKBP19, CHLOROPLASTIC"/>
    <property type="match status" value="1"/>
</dbReference>
<dbReference type="Pfam" id="PF00254">
    <property type="entry name" value="FKBP_C"/>
    <property type="match status" value="1"/>
</dbReference>
<organism evidence="2">
    <name type="scientific">Guillardia theta</name>
    <name type="common">Cryptophyte</name>
    <name type="synonym">Cryptomonas phi</name>
    <dbReference type="NCBI Taxonomy" id="55529"/>
    <lineage>
        <taxon>Eukaryota</taxon>
        <taxon>Cryptophyceae</taxon>
        <taxon>Pyrenomonadales</taxon>
        <taxon>Geminigeraceae</taxon>
        <taxon>Guillardia</taxon>
    </lineage>
</organism>
<sequence>MQRTSRSCCESGVQHNLRMKDRTTFTRADLVSMCGGLMLTLNLPPNAQALVKGIAPPPDFGKKKDLPTKKITNIQEAQEYGAQREATLFDKQDGNFSVTKEGDRYRDVRIGTGAEVKPGSEVEIKYRVLRLGKRSRDGLSGEASLVFSYGYGEDDDKETDTLKFVVGEANLINALSSSLPGMKQGGLRRISVKPERGWKLEDASCVKSVDIGSAVGLPGGAVTEAETCLDFFRVPSPATFQAKRKLSRRFDENLLMEVEVIKVSN</sequence>
<dbReference type="EMBL" id="HBKN01019745">
    <property type="protein sequence ID" value="CAE2300286.1"/>
    <property type="molecule type" value="Transcribed_RNA"/>
</dbReference>
<dbReference type="SUPFAM" id="SSF54534">
    <property type="entry name" value="FKBP-like"/>
    <property type="match status" value="1"/>
</dbReference>
<name>A0A7S4KNQ0_GUITH</name>
<gene>
    <name evidence="2" type="ORF">GTHE00462_LOCUS15574</name>
</gene>
<dbReference type="GO" id="GO:0009507">
    <property type="term" value="C:chloroplast"/>
    <property type="evidence" value="ECO:0007669"/>
    <property type="project" value="TreeGrafter"/>
</dbReference>
<protein>
    <recommendedName>
        <fullName evidence="1">PPIase FKBP-type domain-containing protein</fullName>
    </recommendedName>
</protein>
<evidence type="ECO:0000313" key="2">
    <source>
        <dbReference type="EMBL" id="CAE2300286.1"/>
    </source>
</evidence>
<dbReference type="GO" id="GO:0009579">
    <property type="term" value="C:thylakoid"/>
    <property type="evidence" value="ECO:0007669"/>
    <property type="project" value="TreeGrafter"/>
</dbReference>
<dbReference type="InterPro" id="IPR001179">
    <property type="entry name" value="PPIase_FKBP_dom"/>
</dbReference>
<dbReference type="GO" id="GO:0003755">
    <property type="term" value="F:peptidyl-prolyl cis-trans isomerase activity"/>
    <property type="evidence" value="ECO:0007669"/>
    <property type="project" value="InterPro"/>
</dbReference>
<dbReference type="PANTHER" id="PTHR47717:SF1">
    <property type="entry name" value="PEPTIDYL-PROLYL CIS-TRANS ISOMERASE FKBP19, CHLOROPLASTIC"/>
    <property type="match status" value="1"/>
</dbReference>
<dbReference type="AlphaFoldDB" id="A0A7S4KNQ0"/>
<dbReference type="Gene3D" id="3.10.50.40">
    <property type="match status" value="1"/>
</dbReference>
<feature type="domain" description="PPIase FKBP-type" evidence="1">
    <location>
        <begin position="157"/>
        <end position="202"/>
    </location>
</feature>
<dbReference type="InterPro" id="IPR044208">
    <property type="entry name" value="FKBP19-like"/>
</dbReference>